<feature type="chain" id="PRO_5047295308" evidence="1">
    <location>
        <begin position="30"/>
        <end position="151"/>
    </location>
</feature>
<accession>A0ABT6FJP1</accession>
<sequence length="151" mass="15740">MNIIHAKALGIGAAVMLALATAGASSAQAQGVLSRGGLFRGGAYSNAGAAYPGYATPPGTYYTRGYSGYAVQPQAYNGYAPAYPGTVAQPMYNGYAQPGTTYYPTQYQYAQPTASRNPVVNAVRSVVQPQYSYGVAPGYAPQAAPMYVMPR</sequence>
<evidence type="ECO:0000313" key="2">
    <source>
        <dbReference type="EMBL" id="MDG3007800.1"/>
    </source>
</evidence>
<dbReference type="RefSeq" id="WP_277864072.1">
    <property type="nucleotide sequence ID" value="NZ_JARRAG010000002.1"/>
</dbReference>
<keyword evidence="3" id="KW-1185">Reference proteome</keyword>
<name>A0ABT6FJP1_9BACT</name>
<organism evidence="2 3">
    <name type="scientific">Paludisphaera mucosa</name>
    <dbReference type="NCBI Taxonomy" id="3030827"/>
    <lineage>
        <taxon>Bacteria</taxon>
        <taxon>Pseudomonadati</taxon>
        <taxon>Planctomycetota</taxon>
        <taxon>Planctomycetia</taxon>
        <taxon>Isosphaerales</taxon>
        <taxon>Isosphaeraceae</taxon>
        <taxon>Paludisphaera</taxon>
    </lineage>
</organism>
<proteinExistence type="predicted"/>
<evidence type="ECO:0000313" key="3">
    <source>
        <dbReference type="Proteomes" id="UP001216907"/>
    </source>
</evidence>
<feature type="signal peptide" evidence="1">
    <location>
        <begin position="1"/>
        <end position="29"/>
    </location>
</feature>
<keyword evidence="1" id="KW-0732">Signal</keyword>
<dbReference type="Proteomes" id="UP001216907">
    <property type="component" value="Unassembled WGS sequence"/>
</dbReference>
<gene>
    <name evidence="2" type="ORF">PZE19_28895</name>
</gene>
<dbReference type="EMBL" id="JARRAG010000002">
    <property type="protein sequence ID" value="MDG3007800.1"/>
    <property type="molecule type" value="Genomic_DNA"/>
</dbReference>
<evidence type="ECO:0000256" key="1">
    <source>
        <dbReference type="SAM" id="SignalP"/>
    </source>
</evidence>
<reference evidence="2 3" key="1">
    <citation type="submission" date="2023-03" db="EMBL/GenBank/DDBJ databases">
        <title>Paludisphaera mucosa sp. nov. a novel planctomycete from northern fen.</title>
        <authorList>
            <person name="Ivanova A."/>
        </authorList>
    </citation>
    <scope>NUCLEOTIDE SEQUENCE [LARGE SCALE GENOMIC DNA]</scope>
    <source>
        <strain evidence="2 3">Pla2</strain>
    </source>
</reference>
<comment type="caution">
    <text evidence="2">The sequence shown here is derived from an EMBL/GenBank/DDBJ whole genome shotgun (WGS) entry which is preliminary data.</text>
</comment>
<protein>
    <submittedName>
        <fullName evidence="2">Uncharacterized protein</fullName>
    </submittedName>
</protein>